<gene>
    <name evidence="2" type="ORF">KDA_57240</name>
</gene>
<reference evidence="3" key="1">
    <citation type="submission" date="2018-12" db="EMBL/GenBank/DDBJ databases">
        <title>Tengunoibacter tsumagoiensis gen. nov., sp. nov., Dictyobacter kobayashii sp. nov., D. alpinus sp. nov., and D. joshuensis sp. nov. and description of Dictyobacteraceae fam. nov. within the order Ktedonobacterales isolated from Tengu-no-mugimeshi.</title>
        <authorList>
            <person name="Wang C.M."/>
            <person name="Zheng Y."/>
            <person name="Sakai Y."/>
            <person name="Toyoda A."/>
            <person name="Minakuchi Y."/>
            <person name="Abe K."/>
            <person name="Yokota A."/>
            <person name="Yabe S."/>
        </authorList>
    </citation>
    <scope>NUCLEOTIDE SEQUENCE [LARGE SCALE GENOMIC DNA]</scope>
    <source>
        <strain evidence="3">Uno16</strain>
    </source>
</reference>
<name>A0A402BG39_9CHLR</name>
<sequence>MESLLKILTGYFAAGVEGVAGIIIAFAALQAALQALLVFVGKGQWSKNAQEPQIEAVRLKLGRWLALALEFELGADILRTAIAPTWSEIGQLAAIAAIRTLLNYFLQQEIDRAAHRQSGLLPQADTSPAEQAPDVTKGGIANVPRIHL</sequence>
<dbReference type="Proteomes" id="UP000287171">
    <property type="component" value="Unassembled WGS sequence"/>
</dbReference>
<dbReference type="PANTHER" id="PTHR38468:SF1">
    <property type="entry name" value="SLL0939 PROTEIN"/>
    <property type="match status" value="1"/>
</dbReference>
<protein>
    <recommendedName>
        <fullName evidence="4">DUF1622 domain-containing protein</fullName>
    </recommendedName>
</protein>
<proteinExistence type="predicted"/>
<feature type="region of interest" description="Disordered" evidence="1">
    <location>
        <begin position="123"/>
        <end position="148"/>
    </location>
</feature>
<dbReference type="Pfam" id="PF07784">
    <property type="entry name" value="DUF1622"/>
    <property type="match status" value="1"/>
</dbReference>
<dbReference type="OrthoDB" id="9812897at2"/>
<dbReference type="InterPro" id="IPR012427">
    <property type="entry name" value="DUF1622"/>
</dbReference>
<dbReference type="RefSeq" id="WP_126630389.1">
    <property type="nucleotide sequence ID" value="NZ_BIFT01000002.1"/>
</dbReference>
<evidence type="ECO:0000256" key="1">
    <source>
        <dbReference type="SAM" id="MobiDB-lite"/>
    </source>
</evidence>
<dbReference type="EMBL" id="BIFT01000002">
    <property type="protein sequence ID" value="GCE30240.1"/>
    <property type="molecule type" value="Genomic_DNA"/>
</dbReference>
<evidence type="ECO:0000313" key="2">
    <source>
        <dbReference type="EMBL" id="GCE30240.1"/>
    </source>
</evidence>
<dbReference type="PANTHER" id="PTHR38468">
    <property type="entry name" value="SLL0939 PROTEIN"/>
    <property type="match status" value="1"/>
</dbReference>
<evidence type="ECO:0000313" key="3">
    <source>
        <dbReference type="Proteomes" id="UP000287171"/>
    </source>
</evidence>
<comment type="caution">
    <text evidence="2">The sequence shown here is derived from an EMBL/GenBank/DDBJ whole genome shotgun (WGS) entry which is preliminary data.</text>
</comment>
<evidence type="ECO:0008006" key="4">
    <source>
        <dbReference type="Google" id="ProtNLM"/>
    </source>
</evidence>
<organism evidence="2 3">
    <name type="scientific">Dictyobacter alpinus</name>
    <dbReference type="NCBI Taxonomy" id="2014873"/>
    <lineage>
        <taxon>Bacteria</taxon>
        <taxon>Bacillati</taxon>
        <taxon>Chloroflexota</taxon>
        <taxon>Ktedonobacteria</taxon>
        <taxon>Ktedonobacterales</taxon>
        <taxon>Dictyobacteraceae</taxon>
        <taxon>Dictyobacter</taxon>
    </lineage>
</organism>
<keyword evidence="3" id="KW-1185">Reference proteome</keyword>
<dbReference type="AlphaFoldDB" id="A0A402BG39"/>
<accession>A0A402BG39</accession>